<organism evidence="3 4">
    <name type="scientific">Kwoniella heveanensis BCC8398</name>
    <dbReference type="NCBI Taxonomy" id="1296120"/>
    <lineage>
        <taxon>Eukaryota</taxon>
        <taxon>Fungi</taxon>
        <taxon>Dikarya</taxon>
        <taxon>Basidiomycota</taxon>
        <taxon>Agaricomycotina</taxon>
        <taxon>Tremellomycetes</taxon>
        <taxon>Tremellales</taxon>
        <taxon>Cryptococcaceae</taxon>
        <taxon>Kwoniella</taxon>
    </lineage>
</organism>
<protein>
    <recommendedName>
        <fullName evidence="2">Nudix hydrolase domain-containing protein</fullName>
    </recommendedName>
</protein>
<dbReference type="InterPro" id="IPR000086">
    <property type="entry name" value="NUDIX_hydrolase_dom"/>
</dbReference>
<evidence type="ECO:0000313" key="4">
    <source>
        <dbReference type="Proteomes" id="UP000092666"/>
    </source>
</evidence>
<dbReference type="OrthoDB" id="276276at2759"/>
<dbReference type="CDD" id="cd02883">
    <property type="entry name" value="NUDIX_Hydrolase"/>
    <property type="match status" value="1"/>
</dbReference>
<evidence type="ECO:0000259" key="2">
    <source>
        <dbReference type="PROSITE" id="PS51462"/>
    </source>
</evidence>
<keyword evidence="4" id="KW-1185">Reference proteome</keyword>
<feature type="region of interest" description="Disordered" evidence="1">
    <location>
        <begin position="225"/>
        <end position="246"/>
    </location>
</feature>
<dbReference type="EMBL" id="KI669511">
    <property type="protein sequence ID" value="OCF31964.1"/>
    <property type="molecule type" value="Genomic_DNA"/>
</dbReference>
<reference evidence="4" key="2">
    <citation type="submission" date="2013-12" db="EMBL/GenBank/DDBJ databases">
        <title>Evolution of pathogenesis and genome organization in the Tremellales.</title>
        <authorList>
            <person name="Cuomo C."/>
            <person name="Litvintseva A."/>
            <person name="Heitman J."/>
            <person name="Chen Y."/>
            <person name="Sun S."/>
            <person name="Springer D."/>
            <person name="Dromer F."/>
            <person name="Young S."/>
            <person name="Zeng Q."/>
            <person name="Chapman S."/>
            <person name="Gujja S."/>
            <person name="Saif S."/>
            <person name="Birren B."/>
        </authorList>
    </citation>
    <scope>NUCLEOTIDE SEQUENCE [LARGE SCALE GENOMIC DNA]</scope>
    <source>
        <strain evidence="4">BCC8398</strain>
    </source>
</reference>
<dbReference type="Gene3D" id="3.90.79.10">
    <property type="entry name" value="Nucleoside Triphosphate Pyrophosphohydrolase"/>
    <property type="match status" value="1"/>
</dbReference>
<evidence type="ECO:0000256" key="1">
    <source>
        <dbReference type="SAM" id="MobiDB-lite"/>
    </source>
</evidence>
<sequence length="366" mass="39974">MTSTTPTSSPDHFILGRSSNLQSRAAAARQTGGISFKYPSFKIHQSVTRFCLPLSKFNKLPSNKGKRLIVGALISVPADQLGSPELKGPAERTQASPVPVSDPYTNLNTRSSSSPIPVSESASSSPDKSETDADPSPGRKILLVQRAAHEDCYPYHWEIPGESAELGVDQTLLETVVREVKEETGLVVSAILGEFGGFEWPGTGDEEGSRYKQYNFVVEVELGQKRGQERTENGATGYGKAGSHRSDELVADVKPAAIGEPRPQIEVTLHDEEHQAYKWIGSEGELEGLGLQMTVNQRRVVRDGLALIKSVLLRWHNADSVPLSRLPGTDRYADSSVLTRRLVPTAIPVSRYTLSTLWALLQKRFG</sequence>
<dbReference type="AlphaFoldDB" id="A0A1B9GLK1"/>
<reference evidence="3 4" key="1">
    <citation type="submission" date="2013-07" db="EMBL/GenBank/DDBJ databases">
        <title>The Genome Sequence of Cryptococcus heveanensis BCC8398.</title>
        <authorList>
            <consortium name="The Broad Institute Genome Sequencing Platform"/>
            <person name="Cuomo C."/>
            <person name="Litvintseva A."/>
            <person name="Chen Y."/>
            <person name="Heitman J."/>
            <person name="Sun S."/>
            <person name="Springer D."/>
            <person name="Dromer F."/>
            <person name="Young S.K."/>
            <person name="Zeng Q."/>
            <person name="Gargeya S."/>
            <person name="Fitzgerald M."/>
            <person name="Abouelleil A."/>
            <person name="Alvarado L."/>
            <person name="Berlin A.M."/>
            <person name="Chapman S.B."/>
            <person name="Dewar J."/>
            <person name="Goldberg J."/>
            <person name="Griggs A."/>
            <person name="Gujja S."/>
            <person name="Hansen M."/>
            <person name="Howarth C."/>
            <person name="Imamovic A."/>
            <person name="Larimer J."/>
            <person name="McCowan C."/>
            <person name="Murphy C."/>
            <person name="Pearson M."/>
            <person name="Priest M."/>
            <person name="Roberts A."/>
            <person name="Saif S."/>
            <person name="Shea T."/>
            <person name="Sykes S."/>
            <person name="Wortman J."/>
            <person name="Nusbaum C."/>
            <person name="Birren B."/>
        </authorList>
    </citation>
    <scope>NUCLEOTIDE SEQUENCE [LARGE SCALE GENOMIC DNA]</scope>
    <source>
        <strain evidence="3 4">BCC8398</strain>
    </source>
</reference>
<accession>A0A1B9GLK1</accession>
<dbReference type="SUPFAM" id="SSF55811">
    <property type="entry name" value="Nudix"/>
    <property type="match status" value="1"/>
</dbReference>
<evidence type="ECO:0000313" key="3">
    <source>
        <dbReference type="EMBL" id="OCF31964.1"/>
    </source>
</evidence>
<gene>
    <name evidence="3" type="ORF">I316_06348</name>
</gene>
<dbReference type="STRING" id="1296120.A0A1B9GLK1"/>
<dbReference type="InterPro" id="IPR015797">
    <property type="entry name" value="NUDIX_hydrolase-like_dom_sf"/>
</dbReference>
<name>A0A1B9GLK1_9TREE</name>
<dbReference type="Proteomes" id="UP000092666">
    <property type="component" value="Unassembled WGS sequence"/>
</dbReference>
<proteinExistence type="predicted"/>
<dbReference type="Pfam" id="PF00293">
    <property type="entry name" value="NUDIX"/>
    <property type="match status" value="1"/>
</dbReference>
<feature type="domain" description="Nudix hydrolase" evidence="2">
    <location>
        <begin position="108"/>
        <end position="307"/>
    </location>
</feature>
<dbReference type="PROSITE" id="PS51462">
    <property type="entry name" value="NUDIX"/>
    <property type="match status" value="1"/>
</dbReference>
<feature type="region of interest" description="Disordered" evidence="1">
    <location>
        <begin position="80"/>
        <end position="138"/>
    </location>
</feature>
<feature type="compositionally biased region" description="Low complexity" evidence="1">
    <location>
        <begin position="111"/>
        <end position="126"/>
    </location>
</feature>